<dbReference type="Gene3D" id="1.25.40.10">
    <property type="entry name" value="Tetratricopeptide repeat domain"/>
    <property type="match status" value="1"/>
</dbReference>
<dbReference type="AlphaFoldDB" id="A0A820E3K2"/>
<reference evidence="1" key="1">
    <citation type="submission" date="2021-02" db="EMBL/GenBank/DDBJ databases">
        <authorList>
            <person name="Nowell W R."/>
        </authorList>
    </citation>
    <scope>NUCLEOTIDE SEQUENCE</scope>
</reference>
<sequence length="57" mass="6788">MALEYLRKALDIELTRAQQDHALLTELYANIAYNYKWMNDNKMALKNYQIGLKHCLK</sequence>
<proteinExistence type="predicted"/>
<organism evidence="1 2">
    <name type="scientific">Rotaria sordida</name>
    <dbReference type="NCBI Taxonomy" id="392033"/>
    <lineage>
        <taxon>Eukaryota</taxon>
        <taxon>Metazoa</taxon>
        <taxon>Spiralia</taxon>
        <taxon>Gnathifera</taxon>
        <taxon>Rotifera</taxon>
        <taxon>Eurotatoria</taxon>
        <taxon>Bdelloidea</taxon>
        <taxon>Philodinida</taxon>
        <taxon>Philodinidae</taxon>
        <taxon>Rotaria</taxon>
    </lineage>
</organism>
<dbReference type="Proteomes" id="UP000663836">
    <property type="component" value="Unassembled WGS sequence"/>
</dbReference>
<comment type="caution">
    <text evidence="1">The sequence shown here is derived from an EMBL/GenBank/DDBJ whole genome shotgun (WGS) entry which is preliminary data.</text>
</comment>
<protein>
    <submittedName>
        <fullName evidence="1">Uncharacterized protein</fullName>
    </submittedName>
</protein>
<dbReference type="InterPro" id="IPR011990">
    <property type="entry name" value="TPR-like_helical_dom_sf"/>
</dbReference>
<dbReference type="EMBL" id="CAJOBD010020524">
    <property type="protein sequence ID" value="CAF4241235.1"/>
    <property type="molecule type" value="Genomic_DNA"/>
</dbReference>
<feature type="non-terminal residue" evidence="1">
    <location>
        <position position="57"/>
    </location>
</feature>
<name>A0A820E3K2_9BILA</name>
<accession>A0A820E3K2</accession>
<evidence type="ECO:0000313" key="2">
    <source>
        <dbReference type="Proteomes" id="UP000663836"/>
    </source>
</evidence>
<evidence type="ECO:0000313" key="1">
    <source>
        <dbReference type="EMBL" id="CAF4241235.1"/>
    </source>
</evidence>
<gene>
    <name evidence="1" type="ORF">JBS370_LOCUS38320</name>
</gene>